<dbReference type="STRING" id="690567.2159"/>
<sequence>MNKGDLFTVYMDGAMMTVCVIGSYKEEYSGEEMVILAIVSQDNMVHVPLEDLDMLIPRRKFMN</sequence>
<organism evidence="1 2">
    <name type="scientific">Syntrophomonas zehnderi OL-4</name>
    <dbReference type="NCBI Taxonomy" id="690567"/>
    <lineage>
        <taxon>Bacteria</taxon>
        <taxon>Bacillati</taxon>
        <taxon>Bacillota</taxon>
        <taxon>Clostridia</taxon>
        <taxon>Eubacteriales</taxon>
        <taxon>Syntrophomonadaceae</taxon>
        <taxon>Syntrophomonas</taxon>
    </lineage>
</organism>
<dbReference type="OrthoDB" id="2084025at2"/>
<dbReference type="RefSeq" id="WP_046498738.1">
    <property type="nucleotide sequence ID" value="NZ_CGIH01000036.1"/>
</dbReference>
<dbReference type="AlphaFoldDB" id="A0A0E4GEI4"/>
<dbReference type="EMBL" id="CGIH01000036">
    <property type="protein sequence ID" value="CFX90231.1"/>
    <property type="molecule type" value="Genomic_DNA"/>
</dbReference>
<name>A0A0E4GEI4_9FIRM</name>
<keyword evidence="2" id="KW-1185">Reference proteome</keyword>
<protein>
    <submittedName>
        <fullName evidence="1">Uncharacterized</fullName>
    </submittedName>
</protein>
<gene>
    <name evidence="1" type="ORF">2159</name>
</gene>
<accession>A0A0E4GEI4</accession>
<reference evidence="1 2" key="1">
    <citation type="submission" date="2015-03" db="EMBL/GenBank/DDBJ databases">
        <authorList>
            <person name="Murphy D."/>
        </authorList>
    </citation>
    <scope>NUCLEOTIDE SEQUENCE [LARGE SCALE GENOMIC DNA]</scope>
    <source>
        <strain evidence="1 2">OL-4</strain>
    </source>
</reference>
<evidence type="ECO:0000313" key="2">
    <source>
        <dbReference type="Proteomes" id="UP000045545"/>
    </source>
</evidence>
<proteinExistence type="predicted"/>
<dbReference type="Proteomes" id="UP000045545">
    <property type="component" value="Unassembled WGS sequence"/>
</dbReference>
<evidence type="ECO:0000313" key="1">
    <source>
        <dbReference type="EMBL" id="CFX90231.1"/>
    </source>
</evidence>